<dbReference type="SUPFAM" id="SSF52172">
    <property type="entry name" value="CheY-like"/>
    <property type="match status" value="1"/>
</dbReference>
<dbReference type="AlphaFoldDB" id="A0A5C6ZNW2"/>
<dbReference type="RefSeq" id="WP_147084726.1">
    <property type="nucleotide sequence ID" value="NZ_VORM01000003.1"/>
</dbReference>
<organism evidence="3 4">
    <name type="scientific">Subsaximicrobium wynnwilliamsii</name>
    <dbReference type="NCBI Taxonomy" id="291179"/>
    <lineage>
        <taxon>Bacteria</taxon>
        <taxon>Pseudomonadati</taxon>
        <taxon>Bacteroidota</taxon>
        <taxon>Flavobacteriia</taxon>
        <taxon>Flavobacteriales</taxon>
        <taxon>Flavobacteriaceae</taxon>
        <taxon>Subsaximicrobium</taxon>
    </lineage>
</organism>
<evidence type="ECO:0000256" key="1">
    <source>
        <dbReference type="PROSITE-ProRule" id="PRU00169"/>
    </source>
</evidence>
<dbReference type="EMBL" id="VORO01000001">
    <property type="protein sequence ID" value="TXD91265.1"/>
    <property type="molecule type" value="Genomic_DNA"/>
</dbReference>
<dbReference type="Pfam" id="PF00072">
    <property type="entry name" value="Response_reg"/>
    <property type="match status" value="1"/>
</dbReference>
<dbReference type="InterPro" id="IPR001789">
    <property type="entry name" value="Sig_transdc_resp-reg_receiver"/>
</dbReference>
<accession>A0A5C6ZNW2</accession>
<reference evidence="3 4" key="1">
    <citation type="submission" date="2019-08" db="EMBL/GenBank/DDBJ databases">
        <title>Genomes of Subsaximicrobium wynnwilliamsii strains.</title>
        <authorList>
            <person name="Bowman J.P."/>
        </authorList>
    </citation>
    <scope>NUCLEOTIDE SEQUENCE [LARGE SCALE GENOMIC DNA]</scope>
    <source>
        <strain evidence="3 4">2-80-2</strain>
    </source>
</reference>
<name>A0A5C6ZNW2_9FLAO</name>
<feature type="domain" description="Response regulatory" evidence="2">
    <location>
        <begin position="7"/>
        <end position="132"/>
    </location>
</feature>
<evidence type="ECO:0000259" key="2">
    <source>
        <dbReference type="PROSITE" id="PS50110"/>
    </source>
</evidence>
<keyword evidence="1" id="KW-0597">Phosphoprotein</keyword>
<evidence type="ECO:0000313" key="4">
    <source>
        <dbReference type="Proteomes" id="UP000321578"/>
    </source>
</evidence>
<dbReference type="InterPro" id="IPR011006">
    <property type="entry name" value="CheY-like_superfamily"/>
</dbReference>
<keyword evidence="4" id="KW-1185">Reference proteome</keyword>
<dbReference type="PROSITE" id="PS50110">
    <property type="entry name" value="RESPONSE_REGULATORY"/>
    <property type="match status" value="1"/>
</dbReference>
<dbReference type="GO" id="GO:0000160">
    <property type="term" value="P:phosphorelay signal transduction system"/>
    <property type="evidence" value="ECO:0007669"/>
    <property type="project" value="InterPro"/>
</dbReference>
<dbReference type="SMART" id="SM00448">
    <property type="entry name" value="REC"/>
    <property type="match status" value="1"/>
</dbReference>
<dbReference type="OrthoDB" id="673128at2"/>
<sequence length="132" mass="14816">MTQTTKRFLLVDDDPLNNYLTKMVLKKSFEGAQVKDFSIPEDGLGFIGSAPNQHPSDEKTILFLDINMPTLSGWEFLAAFDRFDASIKAQYNIYILSSSVDLNDINLAKANPLVLDFIEKPLNKAKLVELFG</sequence>
<dbReference type="Gene3D" id="3.40.50.2300">
    <property type="match status" value="1"/>
</dbReference>
<proteinExistence type="predicted"/>
<dbReference type="Proteomes" id="UP000321578">
    <property type="component" value="Unassembled WGS sequence"/>
</dbReference>
<dbReference type="PANTHER" id="PTHR44520">
    <property type="entry name" value="RESPONSE REGULATOR RCP1-RELATED"/>
    <property type="match status" value="1"/>
</dbReference>
<comment type="caution">
    <text evidence="3">The sequence shown here is derived from an EMBL/GenBank/DDBJ whole genome shotgun (WGS) entry which is preliminary data.</text>
</comment>
<dbReference type="PANTHER" id="PTHR44520:SF2">
    <property type="entry name" value="RESPONSE REGULATOR RCP1"/>
    <property type="match status" value="1"/>
</dbReference>
<evidence type="ECO:0000313" key="3">
    <source>
        <dbReference type="EMBL" id="TXD91265.1"/>
    </source>
</evidence>
<protein>
    <submittedName>
        <fullName evidence="3">Response regulator</fullName>
    </submittedName>
</protein>
<gene>
    <name evidence="3" type="ORF">ESY86_01370</name>
</gene>
<dbReference type="CDD" id="cd00156">
    <property type="entry name" value="REC"/>
    <property type="match status" value="1"/>
</dbReference>
<feature type="modified residue" description="4-aspartylphosphate" evidence="1">
    <location>
        <position position="65"/>
    </location>
</feature>
<dbReference type="InterPro" id="IPR052893">
    <property type="entry name" value="TCS_response_regulator"/>
</dbReference>